<name>A0AAD9EG43_9PEZI</name>
<gene>
    <name evidence="1" type="ORF">CCHR01_10065</name>
</gene>
<reference evidence="1" key="1">
    <citation type="submission" date="2023-01" db="EMBL/GenBank/DDBJ databases">
        <title>Colletotrichum chrysophilum M932 genome sequence.</title>
        <authorList>
            <person name="Baroncelli R."/>
        </authorList>
    </citation>
    <scope>NUCLEOTIDE SEQUENCE</scope>
    <source>
        <strain evidence="1">M932</strain>
    </source>
</reference>
<dbReference type="EMBL" id="JAQOWY010000207">
    <property type="protein sequence ID" value="KAK1847275.1"/>
    <property type="molecule type" value="Genomic_DNA"/>
</dbReference>
<dbReference type="Proteomes" id="UP001243330">
    <property type="component" value="Unassembled WGS sequence"/>
</dbReference>
<evidence type="ECO:0000313" key="2">
    <source>
        <dbReference type="Proteomes" id="UP001243330"/>
    </source>
</evidence>
<protein>
    <submittedName>
        <fullName evidence="1">Uncharacterized protein</fullName>
    </submittedName>
</protein>
<accession>A0AAD9EG43</accession>
<keyword evidence="2" id="KW-1185">Reference proteome</keyword>
<comment type="caution">
    <text evidence="1">The sequence shown here is derived from an EMBL/GenBank/DDBJ whole genome shotgun (WGS) entry which is preliminary data.</text>
</comment>
<dbReference type="AlphaFoldDB" id="A0AAD9EG43"/>
<sequence>MARKLGTWVFGTVSARKHALDILHQNKGPRSPMPFLRTTTPSVVIHTTVHDNDMPTNITRQQDNQFTLARACQVVILDLSCSGSGPAVVCLILCLGPRWPPASQHQVRRLHMPRFQHRHPQHIHLQQIQSGGASLGWLAAGSLPSIPVPRFLSPKSPKSKPPIAFFESFVPSHPILPQGQSALLPLTFSPPDAPPAVKSLLEPAFSINHVGHARALRSSPSLSLLCLLGL</sequence>
<organism evidence="1 2">
    <name type="scientific">Colletotrichum chrysophilum</name>
    <dbReference type="NCBI Taxonomy" id="1836956"/>
    <lineage>
        <taxon>Eukaryota</taxon>
        <taxon>Fungi</taxon>
        <taxon>Dikarya</taxon>
        <taxon>Ascomycota</taxon>
        <taxon>Pezizomycotina</taxon>
        <taxon>Sordariomycetes</taxon>
        <taxon>Hypocreomycetidae</taxon>
        <taxon>Glomerellales</taxon>
        <taxon>Glomerellaceae</taxon>
        <taxon>Colletotrichum</taxon>
        <taxon>Colletotrichum gloeosporioides species complex</taxon>
    </lineage>
</organism>
<evidence type="ECO:0000313" key="1">
    <source>
        <dbReference type="EMBL" id="KAK1847275.1"/>
    </source>
</evidence>
<proteinExistence type="predicted"/>